<accession>A0A6A6BL00</accession>
<dbReference type="Pfam" id="PF22942">
    <property type="entry name" value="DUF7025"/>
    <property type="match status" value="1"/>
</dbReference>
<dbReference type="Pfam" id="PF00004">
    <property type="entry name" value="AAA"/>
    <property type="match status" value="1"/>
</dbReference>
<dbReference type="InterPro" id="IPR054289">
    <property type="entry name" value="DUF7025"/>
</dbReference>
<feature type="domain" description="AAA+ ATPase" evidence="1">
    <location>
        <begin position="424"/>
        <end position="551"/>
    </location>
</feature>
<evidence type="ECO:0000313" key="3">
    <source>
        <dbReference type="Proteomes" id="UP000799438"/>
    </source>
</evidence>
<gene>
    <name evidence="2" type="ORF">K452DRAFT_224609</name>
</gene>
<sequence length="629" mass="73385">HSQKTIGQHSTVKTLFEGPEKCRCCINWVEELPYDLPLAIEQQEESKQHALLIRMKKSHDNDRNPLVLDSIVVQSPYLKGFLGELFQSYEGIKTNLQKLVFKSPFKPFFYEWQKLNDLVLLEQDPVRIAHARLLKKTLKSELKDTISVSQDYERNGVTSFEMLWTIFKPGIDVYTREDEYDRIYQLVDSSYHSAMRIRYFELDMRCINHGQKTFGYQSKKMTIWDFEGIKTVTSLDVFPAHYHPSIERLRLVLKKRGERFRDLQTIRNCHREYNGLAQLDKGNKRKVDGRIMIDSEAYLSFNPNKPIHLQQLDGAELKSWLDVSDQIHEPMMPLPRQDGRHIHDDLLYLCSPQVRGYCFKIKEWASFYVDKITDIKWNDHAFGSLILPSDYKRLILLFVESQIHNKNQFDDVIEGKGKKMQEERRIIMLLEGSPGVGKTLTAEALADRIRKPLYAISVAELGSTAKDLERRLTMILEVAVKWDAVVLLDESDVFLEKRRADSLTRNSIVAIFLRLLEYYRGVLFLTTNRVHSMDPAFQSRIHLRIQYPDLEEPARRQIWKQFTELSNRESVLEPQHFEELGRWDLNGREIKNLVKTAQLLASHEAAPLGMGHIQTVLRVTQKSFGGTSE</sequence>
<dbReference type="GO" id="GO:0016887">
    <property type="term" value="F:ATP hydrolysis activity"/>
    <property type="evidence" value="ECO:0007669"/>
    <property type="project" value="InterPro"/>
</dbReference>
<dbReference type="Proteomes" id="UP000799438">
    <property type="component" value="Unassembled WGS sequence"/>
</dbReference>
<dbReference type="SMART" id="SM00382">
    <property type="entry name" value="AAA"/>
    <property type="match status" value="1"/>
</dbReference>
<dbReference type="InterPro" id="IPR003593">
    <property type="entry name" value="AAA+_ATPase"/>
</dbReference>
<feature type="non-terminal residue" evidence="2">
    <location>
        <position position="1"/>
    </location>
</feature>
<dbReference type="Gene3D" id="3.40.50.300">
    <property type="entry name" value="P-loop containing nucleotide triphosphate hydrolases"/>
    <property type="match status" value="1"/>
</dbReference>
<organism evidence="2 3">
    <name type="scientific">Aplosporella prunicola CBS 121167</name>
    <dbReference type="NCBI Taxonomy" id="1176127"/>
    <lineage>
        <taxon>Eukaryota</taxon>
        <taxon>Fungi</taxon>
        <taxon>Dikarya</taxon>
        <taxon>Ascomycota</taxon>
        <taxon>Pezizomycotina</taxon>
        <taxon>Dothideomycetes</taxon>
        <taxon>Dothideomycetes incertae sedis</taxon>
        <taxon>Botryosphaeriales</taxon>
        <taxon>Aplosporellaceae</taxon>
        <taxon>Aplosporella</taxon>
    </lineage>
</organism>
<proteinExistence type="predicted"/>
<dbReference type="InterPro" id="IPR027417">
    <property type="entry name" value="P-loop_NTPase"/>
</dbReference>
<dbReference type="RefSeq" id="XP_033399249.1">
    <property type="nucleotide sequence ID" value="XM_033536698.1"/>
</dbReference>
<dbReference type="SUPFAM" id="SSF52540">
    <property type="entry name" value="P-loop containing nucleoside triphosphate hydrolases"/>
    <property type="match status" value="1"/>
</dbReference>
<dbReference type="GeneID" id="54294194"/>
<reference evidence="2" key="1">
    <citation type="journal article" date="2020" name="Stud. Mycol.">
        <title>101 Dothideomycetes genomes: a test case for predicting lifestyles and emergence of pathogens.</title>
        <authorList>
            <person name="Haridas S."/>
            <person name="Albert R."/>
            <person name="Binder M."/>
            <person name="Bloem J."/>
            <person name="Labutti K."/>
            <person name="Salamov A."/>
            <person name="Andreopoulos B."/>
            <person name="Baker S."/>
            <person name="Barry K."/>
            <person name="Bills G."/>
            <person name="Bluhm B."/>
            <person name="Cannon C."/>
            <person name="Castanera R."/>
            <person name="Culley D."/>
            <person name="Daum C."/>
            <person name="Ezra D."/>
            <person name="Gonzalez J."/>
            <person name="Henrissat B."/>
            <person name="Kuo A."/>
            <person name="Liang C."/>
            <person name="Lipzen A."/>
            <person name="Lutzoni F."/>
            <person name="Magnuson J."/>
            <person name="Mondo S."/>
            <person name="Nolan M."/>
            <person name="Ohm R."/>
            <person name="Pangilinan J."/>
            <person name="Park H.-J."/>
            <person name="Ramirez L."/>
            <person name="Alfaro M."/>
            <person name="Sun H."/>
            <person name="Tritt A."/>
            <person name="Yoshinaga Y."/>
            <person name="Zwiers L.-H."/>
            <person name="Turgeon B."/>
            <person name="Goodwin S."/>
            <person name="Spatafora J."/>
            <person name="Crous P."/>
            <person name="Grigoriev I."/>
        </authorList>
    </citation>
    <scope>NUCLEOTIDE SEQUENCE</scope>
    <source>
        <strain evidence="2">CBS 121167</strain>
    </source>
</reference>
<dbReference type="EMBL" id="ML995481">
    <property type="protein sequence ID" value="KAF2143537.1"/>
    <property type="molecule type" value="Genomic_DNA"/>
</dbReference>
<dbReference type="OrthoDB" id="10042665at2759"/>
<dbReference type="CDD" id="cd19481">
    <property type="entry name" value="RecA-like_protease"/>
    <property type="match status" value="1"/>
</dbReference>
<protein>
    <recommendedName>
        <fullName evidence="1">AAA+ ATPase domain-containing protein</fullName>
    </recommendedName>
</protein>
<dbReference type="InterPro" id="IPR003959">
    <property type="entry name" value="ATPase_AAA_core"/>
</dbReference>
<dbReference type="PANTHER" id="PTHR46411">
    <property type="entry name" value="FAMILY ATPASE, PUTATIVE-RELATED"/>
    <property type="match status" value="1"/>
</dbReference>
<dbReference type="GO" id="GO:0005524">
    <property type="term" value="F:ATP binding"/>
    <property type="evidence" value="ECO:0007669"/>
    <property type="project" value="InterPro"/>
</dbReference>
<name>A0A6A6BL00_9PEZI</name>
<dbReference type="PANTHER" id="PTHR46411:SF3">
    <property type="entry name" value="AAA+ ATPASE DOMAIN-CONTAINING PROTEIN"/>
    <property type="match status" value="1"/>
</dbReference>
<evidence type="ECO:0000313" key="2">
    <source>
        <dbReference type="EMBL" id="KAF2143537.1"/>
    </source>
</evidence>
<evidence type="ECO:0000259" key="1">
    <source>
        <dbReference type="SMART" id="SM00382"/>
    </source>
</evidence>
<dbReference type="AlphaFoldDB" id="A0A6A6BL00"/>
<keyword evidence="3" id="KW-1185">Reference proteome</keyword>